<feature type="transmembrane region" description="Helical" evidence="12">
    <location>
        <begin position="368"/>
        <end position="388"/>
    </location>
</feature>
<comment type="caution">
    <text evidence="16">The sequence shown here is derived from an EMBL/GenBank/DDBJ whole genome shotgun (WGS) entry which is preliminary data.</text>
</comment>
<gene>
    <name evidence="16" type="ORF">ACFSX4_10935</name>
</gene>
<evidence type="ECO:0000256" key="5">
    <source>
        <dbReference type="ARBA" id="ARBA00022679"/>
    </source>
</evidence>
<feature type="transmembrane region" description="Helical" evidence="12">
    <location>
        <begin position="335"/>
        <end position="356"/>
    </location>
</feature>
<dbReference type="InterPro" id="IPR001127">
    <property type="entry name" value="PTS_EIIA_1_perm"/>
</dbReference>
<dbReference type="PROSITE" id="PS01035">
    <property type="entry name" value="PTS_EIIB_TYPE_1_CYS"/>
    <property type="match status" value="1"/>
</dbReference>
<dbReference type="SUPFAM" id="SSF55604">
    <property type="entry name" value="Glucose permease domain IIB"/>
    <property type="match status" value="1"/>
</dbReference>
<feature type="transmembrane region" description="Helical" evidence="12">
    <location>
        <begin position="301"/>
        <end position="323"/>
    </location>
</feature>
<evidence type="ECO:0000256" key="2">
    <source>
        <dbReference type="ARBA" id="ARBA00022448"/>
    </source>
</evidence>
<feature type="transmembrane region" description="Helical" evidence="12">
    <location>
        <begin position="434"/>
        <end position="454"/>
    </location>
</feature>
<dbReference type="InterPro" id="IPR036878">
    <property type="entry name" value="Glu_permease_IIB"/>
</dbReference>
<feature type="active site" description="Phosphocysteine intermediate; for EIIB activity" evidence="11">
    <location>
        <position position="29"/>
    </location>
</feature>
<feature type="domain" description="PTS EIIA type-1" evidence="13">
    <location>
        <begin position="513"/>
        <end position="617"/>
    </location>
</feature>
<keyword evidence="5" id="KW-0808">Transferase</keyword>
<dbReference type="PANTHER" id="PTHR30175:SF7">
    <property type="entry name" value="NEGATIVE REGULATOR OF SACY ACTIVITY"/>
    <property type="match status" value="1"/>
</dbReference>
<protein>
    <submittedName>
        <fullName evidence="16">Glucose PTS transporter subunit IIA</fullName>
    </submittedName>
</protein>
<dbReference type="PROSITE" id="PS00371">
    <property type="entry name" value="PTS_EIIA_TYPE_1_HIS"/>
    <property type="match status" value="1"/>
</dbReference>
<accession>A0ABW5WY05</accession>
<evidence type="ECO:0000256" key="9">
    <source>
        <dbReference type="ARBA" id="ARBA00022989"/>
    </source>
</evidence>
<dbReference type="InterPro" id="IPR001996">
    <property type="entry name" value="PTS_IIB_1"/>
</dbReference>
<keyword evidence="9 12" id="KW-1133">Transmembrane helix</keyword>
<feature type="domain" description="PTS EIIB type-1" evidence="14">
    <location>
        <begin position="7"/>
        <end position="90"/>
    </location>
</feature>
<dbReference type="Pfam" id="PF00367">
    <property type="entry name" value="PTS_EIIB"/>
    <property type="match status" value="1"/>
</dbReference>
<evidence type="ECO:0000256" key="7">
    <source>
        <dbReference type="ARBA" id="ARBA00022692"/>
    </source>
</evidence>
<organism evidence="16 17">
    <name type="scientific">Corticicoccus populi</name>
    <dbReference type="NCBI Taxonomy" id="1812821"/>
    <lineage>
        <taxon>Bacteria</taxon>
        <taxon>Bacillati</taxon>
        <taxon>Bacillota</taxon>
        <taxon>Bacilli</taxon>
        <taxon>Bacillales</taxon>
        <taxon>Staphylococcaceae</taxon>
        <taxon>Corticicoccus</taxon>
    </lineage>
</organism>
<keyword evidence="3" id="KW-1003">Cell membrane</keyword>
<evidence type="ECO:0000256" key="12">
    <source>
        <dbReference type="SAM" id="Phobius"/>
    </source>
</evidence>
<feature type="domain" description="PTS EIIC type-1" evidence="15">
    <location>
        <begin position="107"/>
        <end position="473"/>
    </location>
</feature>
<evidence type="ECO:0000256" key="4">
    <source>
        <dbReference type="ARBA" id="ARBA00022597"/>
    </source>
</evidence>
<reference evidence="17" key="1">
    <citation type="journal article" date="2019" name="Int. J. Syst. Evol. Microbiol.">
        <title>The Global Catalogue of Microorganisms (GCM) 10K type strain sequencing project: providing services to taxonomists for standard genome sequencing and annotation.</title>
        <authorList>
            <consortium name="The Broad Institute Genomics Platform"/>
            <consortium name="The Broad Institute Genome Sequencing Center for Infectious Disease"/>
            <person name="Wu L."/>
            <person name="Ma J."/>
        </authorList>
    </citation>
    <scope>NUCLEOTIDE SEQUENCE [LARGE SCALE GENOMIC DNA]</scope>
    <source>
        <strain evidence="17">KCTC 33575</strain>
    </source>
</reference>
<evidence type="ECO:0000259" key="15">
    <source>
        <dbReference type="PROSITE" id="PS51103"/>
    </source>
</evidence>
<dbReference type="PROSITE" id="PS51098">
    <property type="entry name" value="PTS_EIIB_TYPE_1"/>
    <property type="match status" value="1"/>
</dbReference>
<dbReference type="SUPFAM" id="SSF51261">
    <property type="entry name" value="Duplicated hybrid motif"/>
    <property type="match status" value="1"/>
</dbReference>
<dbReference type="InterPro" id="IPR011055">
    <property type="entry name" value="Dup_hybrid_motif"/>
</dbReference>
<dbReference type="InterPro" id="IPR050558">
    <property type="entry name" value="PTS_Sugar-Specific_Components"/>
</dbReference>
<dbReference type="Pfam" id="PF02378">
    <property type="entry name" value="PTS_EIIC"/>
    <property type="match status" value="1"/>
</dbReference>
<feature type="transmembrane region" description="Helical" evidence="12">
    <location>
        <begin position="108"/>
        <end position="132"/>
    </location>
</feature>
<dbReference type="CDD" id="cd00212">
    <property type="entry name" value="PTS_IIB_glc"/>
    <property type="match status" value="1"/>
</dbReference>
<dbReference type="Gene3D" id="2.70.70.10">
    <property type="entry name" value="Glucose Permease (Domain IIA)"/>
    <property type="match status" value="1"/>
</dbReference>
<evidence type="ECO:0000256" key="3">
    <source>
        <dbReference type="ARBA" id="ARBA00022475"/>
    </source>
</evidence>
<dbReference type="EMBL" id="JBHUOQ010000004">
    <property type="protein sequence ID" value="MFD2830978.1"/>
    <property type="molecule type" value="Genomic_DNA"/>
</dbReference>
<dbReference type="InterPro" id="IPR018113">
    <property type="entry name" value="PTrfase_EIIB_Cys"/>
</dbReference>
<dbReference type="RefSeq" id="WP_377774522.1">
    <property type="nucleotide sequence ID" value="NZ_JBHUOQ010000004.1"/>
</dbReference>
<evidence type="ECO:0000256" key="10">
    <source>
        <dbReference type="ARBA" id="ARBA00023136"/>
    </source>
</evidence>
<dbReference type="InterPro" id="IPR013013">
    <property type="entry name" value="PTS_EIIC_1"/>
</dbReference>
<evidence type="ECO:0000256" key="11">
    <source>
        <dbReference type="PROSITE-ProRule" id="PRU00421"/>
    </source>
</evidence>
<evidence type="ECO:0000313" key="17">
    <source>
        <dbReference type="Proteomes" id="UP001597519"/>
    </source>
</evidence>
<name>A0ABW5WY05_9STAP</name>
<proteinExistence type="predicted"/>
<keyword evidence="17" id="KW-1185">Reference proteome</keyword>
<dbReference type="Pfam" id="PF00358">
    <property type="entry name" value="PTS_EIIA_1"/>
    <property type="match status" value="1"/>
</dbReference>
<feature type="transmembrane region" description="Helical" evidence="12">
    <location>
        <begin position="152"/>
        <end position="172"/>
    </location>
</feature>
<evidence type="ECO:0000256" key="6">
    <source>
        <dbReference type="ARBA" id="ARBA00022683"/>
    </source>
</evidence>
<keyword evidence="10 12" id="KW-0472">Membrane</keyword>
<dbReference type="PROSITE" id="PS51093">
    <property type="entry name" value="PTS_EIIA_TYPE_1"/>
    <property type="match status" value="1"/>
</dbReference>
<feature type="transmembrane region" description="Helical" evidence="12">
    <location>
        <begin position="395"/>
        <end position="414"/>
    </location>
</feature>
<keyword evidence="7 12" id="KW-0812">Transmembrane</keyword>
<keyword evidence="2" id="KW-0813">Transport</keyword>
<comment type="subcellular location">
    <subcellularLocation>
        <location evidence="1">Cell membrane</location>
        <topology evidence="1">Multi-pass membrane protein</topology>
    </subcellularLocation>
</comment>
<feature type="transmembrane region" description="Helical" evidence="12">
    <location>
        <begin position="260"/>
        <end position="281"/>
    </location>
</feature>
<feature type="transmembrane region" description="Helical" evidence="12">
    <location>
        <begin position="184"/>
        <end position="203"/>
    </location>
</feature>
<dbReference type="PANTHER" id="PTHR30175">
    <property type="entry name" value="PHOSPHOTRANSFERASE SYSTEM TRANSPORT PROTEIN"/>
    <property type="match status" value="1"/>
</dbReference>
<evidence type="ECO:0000259" key="13">
    <source>
        <dbReference type="PROSITE" id="PS51093"/>
    </source>
</evidence>
<evidence type="ECO:0000256" key="1">
    <source>
        <dbReference type="ARBA" id="ARBA00004651"/>
    </source>
</evidence>
<dbReference type="Gene3D" id="3.30.1360.60">
    <property type="entry name" value="Glucose permease domain IIB"/>
    <property type="match status" value="1"/>
</dbReference>
<feature type="transmembrane region" description="Helical" evidence="12">
    <location>
        <begin position="215"/>
        <end position="239"/>
    </location>
</feature>
<evidence type="ECO:0000259" key="14">
    <source>
        <dbReference type="PROSITE" id="PS51098"/>
    </source>
</evidence>
<dbReference type="NCBIfam" id="TIGR00830">
    <property type="entry name" value="PTBA"/>
    <property type="match status" value="1"/>
</dbReference>
<evidence type="ECO:0000256" key="8">
    <source>
        <dbReference type="ARBA" id="ARBA00022777"/>
    </source>
</evidence>
<dbReference type="Proteomes" id="UP001597519">
    <property type="component" value="Unassembled WGS sequence"/>
</dbReference>
<keyword evidence="8" id="KW-0418">Kinase</keyword>
<dbReference type="InterPro" id="IPR003352">
    <property type="entry name" value="PTS_EIIC"/>
</dbReference>
<sequence length="645" mass="69226">MSKENKYKKIAEEIVNVVGEDNIESATHCATRLRLSVKDRKAINDEDIEEIDEVKGIFYTGGQYQIILGTGIVNNVYEEMNKISEFEEVTKEEMKENNQKGIQRAIRLLADVFIPIIPVLGATGLFLGLQGVVFNESVLGAFGLTPDMIPDYVRTIVSVLTDTAFGFLPAFISWSAFRTFGGTPIIGFLIGLMLVSPALPNAYEVAGGDADPIMVAGFIPIVGYQGSILTSLFAGIIGAKLEKRLRKIMPNALDLIFTPFFVILIIMLFSMFVMGPIVHLIESAGISMVRTFIQMPFGLGGLLIGFIYPLAVMTGLHHMFIIVETSLLASTGFNPLITLAAMYGFSNAGVCLALALRSRKASFKTAGISATVTQLLGVSEPALFGVVLRSGIKALGIMLACSAIGGGVLALLNIQANSYGLAVILSPLMYIYDFSQVLTYVIVGVAVFAAGFIITNMFGVPKTGDVATANVSAGPLQEEKTSVIKEEKNDTPAVQSLVSVTDGTLLSLADVNDPVFSNRMMGDGYAVQPDSDEISSPVSGRVTLISDTKHAIGIETDDGLEILVHMGIDTVDIKEEVFDIKVSEGDAIKHGDLIATMNRARIEALGKESTVIVVVTNTADKVSRLVLTDQGKIERNVKSAELELK</sequence>
<keyword evidence="6" id="KW-0598">Phosphotransferase system</keyword>
<dbReference type="PROSITE" id="PS51103">
    <property type="entry name" value="PTS_EIIC_TYPE_1"/>
    <property type="match status" value="1"/>
</dbReference>
<evidence type="ECO:0000313" key="16">
    <source>
        <dbReference type="EMBL" id="MFD2830978.1"/>
    </source>
</evidence>
<keyword evidence="4" id="KW-0762">Sugar transport</keyword>